<proteinExistence type="predicted"/>
<organism evidence="2 3">
    <name type="scientific">Aspergillus lucknowensis</name>
    <dbReference type="NCBI Taxonomy" id="176173"/>
    <lineage>
        <taxon>Eukaryota</taxon>
        <taxon>Fungi</taxon>
        <taxon>Dikarya</taxon>
        <taxon>Ascomycota</taxon>
        <taxon>Pezizomycotina</taxon>
        <taxon>Eurotiomycetes</taxon>
        <taxon>Eurotiomycetidae</taxon>
        <taxon>Eurotiales</taxon>
        <taxon>Aspergillaceae</taxon>
        <taxon>Aspergillus</taxon>
        <taxon>Aspergillus subgen. Nidulantes</taxon>
    </lineage>
</organism>
<keyword evidence="3" id="KW-1185">Reference proteome</keyword>
<dbReference type="RefSeq" id="XP_070888016.1">
    <property type="nucleotide sequence ID" value="XM_071028670.1"/>
</dbReference>
<dbReference type="PANTHER" id="PTHR19959:SF119">
    <property type="entry name" value="FUNGAL LIPASE-LIKE DOMAIN-CONTAINING PROTEIN"/>
    <property type="match status" value="1"/>
</dbReference>
<dbReference type="Gene3D" id="1.25.40.10">
    <property type="entry name" value="Tetratricopeptide repeat domain"/>
    <property type="match status" value="2"/>
</dbReference>
<name>A0ABR4M0D8_9EURO</name>
<feature type="domain" description="CHAT" evidence="1">
    <location>
        <begin position="1042"/>
        <end position="1336"/>
    </location>
</feature>
<gene>
    <name evidence="2" type="ORF">BJX67DRAFT_348651</name>
</gene>
<accession>A0ABR4M0D8</accession>
<protein>
    <submittedName>
        <fullName evidence="2">CHAT domain-containing protein</fullName>
    </submittedName>
</protein>
<dbReference type="Proteomes" id="UP001610432">
    <property type="component" value="Unassembled WGS sequence"/>
</dbReference>
<dbReference type="Pfam" id="PF12770">
    <property type="entry name" value="CHAT"/>
    <property type="match status" value="1"/>
</dbReference>
<reference evidence="2 3" key="1">
    <citation type="submission" date="2024-07" db="EMBL/GenBank/DDBJ databases">
        <title>Section-level genome sequencing and comparative genomics of Aspergillus sections Usti and Cavernicolus.</title>
        <authorList>
            <consortium name="Lawrence Berkeley National Laboratory"/>
            <person name="Nybo J.L."/>
            <person name="Vesth T.C."/>
            <person name="Theobald S."/>
            <person name="Frisvad J.C."/>
            <person name="Larsen T.O."/>
            <person name="Kjaerboelling I."/>
            <person name="Rothschild-Mancinelli K."/>
            <person name="Lyhne E.K."/>
            <person name="Kogle M.E."/>
            <person name="Barry K."/>
            <person name="Clum A."/>
            <person name="Na H."/>
            <person name="Ledsgaard L."/>
            <person name="Lin J."/>
            <person name="Lipzen A."/>
            <person name="Kuo A."/>
            <person name="Riley R."/>
            <person name="Mondo S."/>
            <person name="Labutti K."/>
            <person name="Haridas S."/>
            <person name="Pangalinan J."/>
            <person name="Salamov A.A."/>
            <person name="Simmons B.A."/>
            <person name="Magnuson J.K."/>
            <person name="Chen J."/>
            <person name="Drula E."/>
            <person name="Henrissat B."/>
            <person name="Wiebenga A."/>
            <person name="Lubbers R.J."/>
            <person name="Gomes A.C."/>
            <person name="Macurrencykelacurrency M.R."/>
            <person name="Stajich J."/>
            <person name="Grigoriev I.V."/>
            <person name="Mortensen U.H."/>
            <person name="De Vries R.P."/>
            <person name="Baker S.E."/>
            <person name="Andersen M.R."/>
        </authorList>
    </citation>
    <scope>NUCLEOTIDE SEQUENCE [LARGE SCALE GENOMIC DNA]</scope>
    <source>
        <strain evidence="2 3">CBS 449.75</strain>
    </source>
</reference>
<dbReference type="PANTHER" id="PTHR19959">
    <property type="entry name" value="KINESIN LIGHT CHAIN"/>
    <property type="match status" value="1"/>
</dbReference>
<dbReference type="InterPro" id="IPR024983">
    <property type="entry name" value="CHAT_dom"/>
</dbReference>
<evidence type="ECO:0000313" key="3">
    <source>
        <dbReference type="Proteomes" id="UP001610432"/>
    </source>
</evidence>
<dbReference type="InterPro" id="IPR011990">
    <property type="entry name" value="TPR-like_helical_dom_sf"/>
</dbReference>
<sequence>MEGSVQDNSPLAAHLGREGRALMREYRMTGDTDYLSDAIDIARQALENSYTNERAIYQNDLGSRLRERFEACGNAVDISEAIDLVEQSSQTISKPSLRAVVLNNLATFLSDRFELSQDVDDLERGITAANHALTLSVSGTSFMAVCINTLSTIYGYRYTKYGNIEDLETATRMAQGAVDMTAHDDENLAMFQANLGICYERRFERSGHPPDIEKAVNYARATVDSAGADDTTERSLYLKNLSNSLGRRYMITDNIQDIEDAIDCGIEAANLILGHRRWPELLHTISLLLEDRFLRQGDMMDLDEAIRLEEECITFITSLTRDDPRILTHKDQLAVLYGTKYDFSDEMSDLTRSIELAQTTLDAACVDNSPDVAQFKAHMASGLARRFERLGAMADLDRALLLGQESLTRVAENDHRRIDLLLDLSDLQYAKYQKSGVMSHFELASTLAREAMSIEVPDGCDRPLRLCAISRRLRERYTVTGSQIDIDESIHLAQRAVGLVSAEHPLSAYCLWHQSLAFETRYRVQGSLSDLEKSIRVCQEALAATSLGRFDRFEMLYSLSMQLTLRYEQLEALVDLEEAIQLMEESIADAPNSHLSRVACLKTLSDQLGYLFERNNDMSTLTRAIGVVNEALEDYTSEDTTKSTLLNSLGLRLKSRYGATGAVGDLKAAIGAQRDAVRIIPGEDPERSVVLYNLSVNLADLFRQTEEVPDLIEASRLGWMAIDAAPESHPNRAMYLNAVGMLLKEHSHLTDNLLVEGRTSADLFTDGLRHKNSPPLDRIKAGKNAFYCYAGHEAWNLAYSIAREVVDLFPLLIPRWMSRDDQQHLLKNISRFTSLAASAALQIDEPPASALQILEAGRGVIAGFTIDLKADISSLEELHLALYQEYTQLRQRILLPSASSLRRATENIPSTVGAKGRRKSLMRPQSGRIMTTCPERAEDLKTLKDLENRIRAVPGFEHFLERQSEQDYISLARSGPIVVFNATEHRSDAIIITSTKIMTLRLTNLYLNDLRVNIPKVIGKNRLSKGAPSTRKERNQELQGILYWLWETAVFPVLGELHFHAHIHGPNTPLPRVWWVASGYMGLFPMHAAGDGKGTTTMDYVVSSYISTLQALKYSQERQGQRAHEAGTRMLVVSAPEKAGQADLNTKAEMQSIRDGLTNTVSYSILERPTKEEVLRELPSSHLVHFSCHGEANPTDPSRSALALSRTVEKDESSVLTVRDLAGIDHQKAQLAYLSACSTAENTSDALLDEVIHVASAFQLVGFPHVIGTLWEIGDRAAVEVSRLFYGGLGRRMDASGDLGKTVAYTLHEALHYHRNSKRAKKTNDVLSWAPFIHMGP</sequence>
<evidence type="ECO:0000259" key="1">
    <source>
        <dbReference type="Pfam" id="PF12770"/>
    </source>
</evidence>
<evidence type="ECO:0000313" key="2">
    <source>
        <dbReference type="EMBL" id="KAL2869037.1"/>
    </source>
</evidence>
<dbReference type="GeneID" id="98143742"/>
<comment type="caution">
    <text evidence="2">The sequence shown here is derived from an EMBL/GenBank/DDBJ whole genome shotgun (WGS) entry which is preliminary data.</text>
</comment>
<dbReference type="EMBL" id="JBFXLQ010000011">
    <property type="protein sequence ID" value="KAL2869037.1"/>
    <property type="molecule type" value="Genomic_DNA"/>
</dbReference>